<feature type="compositionally biased region" description="Low complexity" evidence="1">
    <location>
        <begin position="1"/>
        <end position="17"/>
    </location>
</feature>
<feature type="compositionally biased region" description="Basic and acidic residues" evidence="1">
    <location>
        <begin position="21"/>
        <end position="31"/>
    </location>
</feature>
<organism evidence="2 3">
    <name type="scientific">Streptomyces cadmiisoli</name>
    <dbReference type="NCBI Taxonomy" id="2184053"/>
    <lineage>
        <taxon>Bacteria</taxon>
        <taxon>Bacillati</taxon>
        <taxon>Actinomycetota</taxon>
        <taxon>Actinomycetes</taxon>
        <taxon>Kitasatosporales</taxon>
        <taxon>Streptomycetaceae</taxon>
        <taxon>Streptomyces</taxon>
        <taxon>Streptomyces aurantiacus group</taxon>
    </lineage>
</organism>
<evidence type="ECO:0000313" key="3">
    <source>
        <dbReference type="Proteomes" id="UP000249616"/>
    </source>
</evidence>
<gene>
    <name evidence="2" type="ORF">DN051_10675</name>
</gene>
<dbReference type="EMBL" id="CP030073">
    <property type="protein sequence ID" value="AWW37038.1"/>
    <property type="molecule type" value="Genomic_DNA"/>
</dbReference>
<accession>A0A2Z4IWR8</accession>
<dbReference type="AlphaFoldDB" id="A0A2Z4IWR8"/>
<sequence>MPPLAAPAESPSTSSTRTHGRHAESTHRTPLLDRQTLPDAAPARPGTDRYRPCAAWSARVHARPRASRLPASLAR</sequence>
<evidence type="ECO:0000256" key="1">
    <source>
        <dbReference type="SAM" id="MobiDB-lite"/>
    </source>
</evidence>
<dbReference type="KEGG" id="scad:DN051_10675"/>
<keyword evidence="3" id="KW-1185">Reference proteome</keyword>
<proteinExistence type="predicted"/>
<name>A0A2Z4IWR8_9ACTN</name>
<reference evidence="2 3" key="1">
    <citation type="journal article" date="2019" name="Int. J. Syst. Evol. Microbiol.">
        <title>Streptomyces cadmiisoli sp. nov., a novel actinomycete isolated from cadmium-contaminated soil.</title>
        <authorList>
            <person name="Li K."/>
            <person name="Tang X."/>
            <person name="Zhao J."/>
            <person name="Guo Y."/>
            <person name="Tang Y."/>
            <person name="Gao J."/>
        </authorList>
    </citation>
    <scope>NUCLEOTIDE SEQUENCE [LARGE SCALE GENOMIC DNA]</scope>
    <source>
        <strain evidence="2 3">ZFG47</strain>
    </source>
</reference>
<feature type="region of interest" description="Disordered" evidence="1">
    <location>
        <begin position="1"/>
        <end position="50"/>
    </location>
</feature>
<evidence type="ECO:0000313" key="2">
    <source>
        <dbReference type="EMBL" id="AWW37038.1"/>
    </source>
</evidence>
<dbReference type="Proteomes" id="UP000249616">
    <property type="component" value="Chromosome"/>
</dbReference>
<protein>
    <submittedName>
        <fullName evidence="2">Uncharacterized protein</fullName>
    </submittedName>
</protein>